<evidence type="ECO:0000256" key="4">
    <source>
        <dbReference type="SAM" id="MobiDB-lite"/>
    </source>
</evidence>
<evidence type="ECO:0000256" key="3">
    <source>
        <dbReference type="SAM" id="Coils"/>
    </source>
</evidence>
<comment type="caution">
    <text evidence="5">The sequence shown here is derived from an EMBL/GenBank/DDBJ whole genome shotgun (WGS) entry which is preliminary data.</text>
</comment>
<dbReference type="InterPro" id="IPR050955">
    <property type="entry name" value="Plant_Biomass_Hydrol_Est"/>
</dbReference>
<keyword evidence="2" id="KW-0378">Hydrolase</keyword>
<protein>
    <submittedName>
        <fullName evidence="5">Clavaminate synthase-like protein</fullName>
    </submittedName>
</protein>
<name>A0ABP0Q1Y4_9DINO</name>
<feature type="coiled-coil region" evidence="3">
    <location>
        <begin position="355"/>
        <end position="382"/>
    </location>
</feature>
<dbReference type="SUPFAM" id="SSF53474">
    <property type="entry name" value="alpha/beta-Hydrolases"/>
    <property type="match status" value="1"/>
</dbReference>
<feature type="region of interest" description="Disordered" evidence="4">
    <location>
        <begin position="405"/>
        <end position="426"/>
    </location>
</feature>
<gene>
    <name evidence="5" type="ORF">SCF082_LOCUS39110</name>
</gene>
<dbReference type="Proteomes" id="UP001642464">
    <property type="component" value="Unassembled WGS sequence"/>
</dbReference>
<dbReference type="PANTHER" id="PTHR43037:SF5">
    <property type="entry name" value="FERULOYL ESTERASE"/>
    <property type="match status" value="1"/>
</dbReference>
<evidence type="ECO:0000256" key="1">
    <source>
        <dbReference type="ARBA" id="ARBA00022729"/>
    </source>
</evidence>
<evidence type="ECO:0000313" key="6">
    <source>
        <dbReference type="Proteomes" id="UP001642464"/>
    </source>
</evidence>
<sequence length="426" mass="48526">MNAWESDIVPCTQCVNCNFRAERNKETCCSKCSKENECELHGHEAHCPRLTQQVLSLCYWESVRCDADAEEEAKCLIVPGSGEGPRPVLLFLTGNGHVDDRQDFYSGGIDQLLRNNELKSYTMLAPKPLSKTGVMRRNEKWRWTWCEDGLWAMLTQILKRLGPTKVDPCRIYVTGLSLGASGSWHLALRYGQYLAGLAPVSGVCHWPHGAWPKGGGNPLPEVLERLANLPVRAYQIDVDRYAGSPVKDFEWLCWGLKEEQEDLNLCGMEVDRRVDVAVRRWSRDDGQPWELWQAKGPLKDWKYYDGWDGDKHCLWNRVYPFPEWGMAAFFKAHQVPKDKCWNVEVASDLSTMMAKQKAEEAAWNTQQEAKRAKEEMEAAQEAVPMEVDQGQLETLGKMSTGDMEVMQEQKRLRQDEELEGAHAVAA</sequence>
<reference evidence="5 6" key="1">
    <citation type="submission" date="2024-02" db="EMBL/GenBank/DDBJ databases">
        <authorList>
            <person name="Chen Y."/>
            <person name="Shah S."/>
            <person name="Dougan E. K."/>
            <person name="Thang M."/>
            <person name="Chan C."/>
        </authorList>
    </citation>
    <scope>NUCLEOTIDE SEQUENCE [LARGE SCALE GENOMIC DNA]</scope>
</reference>
<evidence type="ECO:0000256" key="2">
    <source>
        <dbReference type="ARBA" id="ARBA00022801"/>
    </source>
</evidence>
<dbReference type="Gene3D" id="3.40.50.1820">
    <property type="entry name" value="alpha/beta hydrolase"/>
    <property type="match status" value="1"/>
</dbReference>
<keyword evidence="1" id="KW-0732">Signal</keyword>
<dbReference type="EMBL" id="CAXAMM010038937">
    <property type="protein sequence ID" value="CAK9082275.1"/>
    <property type="molecule type" value="Genomic_DNA"/>
</dbReference>
<keyword evidence="6" id="KW-1185">Reference proteome</keyword>
<dbReference type="InterPro" id="IPR029058">
    <property type="entry name" value="AB_hydrolase_fold"/>
</dbReference>
<dbReference type="PANTHER" id="PTHR43037">
    <property type="entry name" value="UNNAMED PRODUCT-RELATED"/>
    <property type="match status" value="1"/>
</dbReference>
<evidence type="ECO:0000313" key="5">
    <source>
        <dbReference type="EMBL" id="CAK9082275.1"/>
    </source>
</evidence>
<organism evidence="5 6">
    <name type="scientific">Durusdinium trenchii</name>
    <dbReference type="NCBI Taxonomy" id="1381693"/>
    <lineage>
        <taxon>Eukaryota</taxon>
        <taxon>Sar</taxon>
        <taxon>Alveolata</taxon>
        <taxon>Dinophyceae</taxon>
        <taxon>Suessiales</taxon>
        <taxon>Symbiodiniaceae</taxon>
        <taxon>Durusdinium</taxon>
    </lineage>
</organism>
<accession>A0ABP0Q1Y4</accession>
<proteinExistence type="predicted"/>
<keyword evidence="3" id="KW-0175">Coiled coil</keyword>